<dbReference type="SMART" id="SM00874">
    <property type="entry name" value="B5"/>
    <property type="match status" value="1"/>
</dbReference>
<evidence type="ECO:0000256" key="2">
    <source>
        <dbReference type="ARBA" id="ARBA00008653"/>
    </source>
</evidence>
<dbReference type="InterPro" id="IPR005147">
    <property type="entry name" value="tRNA_synthase_B5-dom"/>
</dbReference>
<dbReference type="SUPFAM" id="SSF54991">
    <property type="entry name" value="Anticodon-binding domain of PheRS"/>
    <property type="match status" value="1"/>
</dbReference>
<evidence type="ECO:0000256" key="10">
    <source>
        <dbReference type="ARBA" id="ARBA00022842"/>
    </source>
</evidence>
<evidence type="ECO:0000256" key="6">
    <source>
        <dbReference type="ARBA" id="ARBA00022598"/>
    </source>
</evidence>
<dbReference type="PROSITE" id="PS51483">
    <property type="entry name" value="B5"/>
    <property type="match status" value="1"/>
</dbReference>
<comment type="subunit">
    <text evidence="3 15">Tetramer of two alpha and two beta subunits.</text>
</comment>
<dbReference type="InterPro" id="IPR004532">
    <property type="entry name" value="Phe-tRNA-ligase_IIc_bsu_bact"/>
</dbReference>
<protein>
    <recommendedName>
        <fullName evidence="15">Phenylalanine--tRNA ligase beta subunit</fullName>
        <ecNumber evidence="15">6.1.1.20</ecNumber>
    </recommendedName>
    <alternativeName>
        <fullName evidence="15">Phenylalanyl-tRNA synthetase beta subunit</fullName>
        <shortName evidence="15">PheRS</shortName>
    </alternativeName>
</protein>
<reference evidence="20 21" key="1">
    <citation type="submission" date="2022-04" db="EMBL/GenBank/DDBJ databases">
        <title>Human microbiome associated bacterial genomes.</title>
        <authorList>
            <person name="Sandstrom S."/>
            <person name="Salamzade R."/>
            <person name="Kalan L.R."/>
        </authorList>
    </citation>
    <scope>NUCLEOTIDE SEQUENCE [LARGE SCALE GENOMIC DNA]</scope>
    <source>
        <strain evidence="21">p3-SID1799</strain>
    </source>
</reference>
<dbReference type="SUPFAM" id="SSF46955">
    <property type="entry name" value="Putative DNA-binding domain"/>
    <property type="match status" value="1"/>
</dbReference>
<dbReference type="NCBIfam" id="TIGR00472">
    <property type="entry name" value="pheT_bact"/>
    <property type="match status" value="1"/>
</dbReference>
<dbReference type="EC" id="6.1.1.20" evidence="15"/>
<feature type="binding site" evidence="15">
    <location>
        <position position="494"/>
    </location>
    <ligand>
        <name>Mg(2+)</name>
        <dbReference type="ChEBI" id="CHEBI:18420"/>
        <note>shared with alpha subunit</note>
    </ligand>
</feature>
<dbReference type="PROSITE" id="PS51447">
    <property type="entry name" value="FDX_ACB"/>
    <property type="match status" value="1"/>
</dbReference>
<keyword evidence="11 16" id="KW-0694">RNA-binding</keyword>
<dbReference type="InterPro" id="IPR005121">
    <property type="entry name" value="Fdx_antiC-bd"/>
</dbReference>
<keyword evidence="21" id="KW-1185">Reference proteome</keyword>
<dbReference type="SUPFAM" id="SSF50249">
    <property type="entry name" value="Nucleic acid-binding proteins"/>
    <property type="match status" value="1"/>
</dbReference>
<dbReference type="CDD" id="cd02796">
    <property type="entry name" value="tRNA_bind_bactPheRS"/>
    <property type="match status" value="1"/>
</dbReference>
<evidence type="ECO:0000313" key="20">
    <source>
        <dbReference type="EMBL" id="MCT2042413.1"/>
    </source>
</evidence>
<evidence type="ECO:0000256" key="7">
    <source>
        <dbReference type="ARBA" id="ARBA00022723"/>
    </source>
</evidence>
<dbReference type="HAMAP" id="MF_00283">
    <property type="entry name" value="Phe_tRNA_synth_beta1"/>
    <property type="match status" value="1"/>
</dbReference>
<keyword evidence="13 15" id="KW-0030">Aminoacyl-tRNA synthetase</keyword>
<dbReference type="InterPro" id="IPR045060">
    <property type="entry name" value="Phe-tRNA-ligase_IIc_bsu"/>
</dbReference>
<comment type="catalytic activity">
    <reaction evidence="14 15">
        <text>tRNA(Phe) + L-phenylalanine + ATP = L-phenylalanyl-tRNA(Phe) + AMP + diphosphate + H(+)</text>
        <dbReference type="Rhea" id="RHEA:19413"/>
        <dbReference type="Rhea" id="RHEA-COMP:9668"/>
        <dbReference type="Rhea" id="RHEA-COMP:9699"/>
        <dbReference type="ChEBI" id="CHEBI:15378"/>
        <dbReference type="ChEBI" id="CHEBI:30616"/>
        <dbReference type="ChEBI" id="CHEBI:33019"/>
        <dbReference type="ChEBI" id="CHEBI:58095"/>
        <dbReference type="ChEBI" id="CHEBI:78442"/>
        <dbReference type="ChEBI" id="CHEBI:78531"/>
        <dbReference type="ChEBI" id="CHEBI:456215"/>
        <dbReference type="EC" id="6.1.1.20"/>
    </reaction>
</comment>
<dbReference type="Gene3D" id="3.30.930.10">
    <property type="entry name" value="Bira Bifunctional Protein, Domain 2"/>
    <property type="match status" value="1"/>
</dbReference>
<evidence type="ECO:0000256" key="4">
    <source>
        <dbReference type="ARBA" id="ARBA00022490"/>
    </source>
</evidence>
<keyword evidence="6 15" id="KW-0436">Ligase</keyword>
<comment type="similarity">
    <text evidence="2 15">Belongs to the phenylalanyl-tRNA synthetase beta subunit family. Type 1 subfamily.</text>
</comment>
<dbReference type="CDD" id="cd00769">
    <property type="entry name" value="PheRS_beta_core"/>
    <property type="match status" value="1"/>
</dbReference>
<comment type="caution">
    <text evidence="20">The sequence shown here is derived from an EMBL/GenBank/DDBJ whole genome shotgun (WGS) entry which is preliminary data.</text>
</comment>
<feature type="binding site" evidence="15">
    <location>
        <position position="493"/>
    </location>
    <ligand>
        <name>Mg(2+)</name>
        <dbReference type="ChEBI" id="CHEBI:18420"/>
        <note>shared with alpha subunit</note>
    </ligand>
</feature>
<feature type="domain" description="TRNA-binding" evidence="17">
    <location>
        <begin position="40"/>
        <end position="163"/>
    </location>
</feature>
<dbReference type="GO" id="GO:0004826">
    <property type="term" value="F:phenylalanine-tRNA ligase activity"/>
    <property type="evidence" value="ECO:0007669"/>
    <property type="project" value="UniProtKB-EC"/>
</dbReference>
<evidence type="ECO:0000256" key="11">
    <source>
        <dbReference type="ARBA" id="ARBA00022884"/>
    </source>
</evidence>
<dbReference type="PANTHER" id="PTHR10947:SF0">
    <property type="entry name" value="PHENYLALANINE--TRNA LIGASE BETA SUBUNIT"/>
    <property type="match status" value="1"/>
</dbReference>
<dbReference type="InterPro" id="IPR036690">
    <property type="entry name" value="Fdx_antiC-bd_sf"/>
</dbReference>
<comment type="cofactor">
    <cofactor evidence="15">
        <name>Mg(2+)</name>
        <dbReference type="ChEBI" id="CHEBI:18420"/>
    </cofactor>
    <text evidence="15">Binds 2 magnesium ions per tetramer.</text>
</comment>
<dbReference type="InterPro" id="IPR041616">
    <property type="entry name" value="PheRS_beta_core"/>
</dbReference>
<dbReference type="InterPro" id="IPR009061">
    <property type="entry name" value="DNA-bd_dom_put_sf"/>
</dbReference>
<dbReference type="InterPro" id="IPR002547">
    <property type="entry name" value="tRNA-bd_dom"/>
</dbReference>
<evidence type="ECO:0000256" key="8">
    <source>
        <dbReference type="ARBA" id="ARBA00022741"/>
    </source>
</evidence>
<feature type="binding site" evidence="15">
    <location>
        <position position="484"/>
    </location>
    <ligand>
        <name>Mg(2+)</name>
        <dbReference type="ChEBI" id="CHEBI:18420"/>
        <note>shared with alpha subunit</note>
    </ligand>
</feature>
<evidence type="ECO:0000256" key="9">
    <source>
        <dbReference type="ARBA" id="ARBA00022840"/>
    </source>
</evidence>
<name>A0ABT2HVS9_9MICO</name>
<dbReference type="SUPFAM" id="SSF55681">
    <property type="entry name" value="Class II aaRS and biotin synthetases"/>
    <property type="match status" value="1"/>
</dbReference>
<evidence type="ECO:0000256" key="1">
    <source>
        <dbReference type="ARBA" id="ARBA00004496"/>
    </source>
</evidence>
<dbReference type="Proteomes" id="UP001525379">
    <property type="component" value="Unassembled WGS sequence"/>
</dbReference>
<dbReference type="Gene3D" id="3.30.70.380">
    <property type="entry name" value="Ferrodoxin-fold anticodon-binding domain"/>
    <property type="match status" value="1"/>
</dbReference>
<dbReference type="RefSeq" id="WP_260103943.1">
    <property type="nucleotide sequence ID" value="NZ_JALXSQ010000009.1"/>
</dbReference>
<evidence type="ECO:0000313" key="21">
    <source>
        <dbReference type="Proteomes" id="UP001525379"/>
    </source>
</evidence>
<dbReference type="InterPro" id="IPR005146">
    <property type="entry name" value="B3/B4_tRNA-bd"/>
</dbReference>
<sequence length="855" mass="90760">MRAPLSWLREWVELPVEATPQEVLDAFVRVGLEDEEILGFDVTGPVVVGEVLERTPEPQSNGKTINWCQVRVAPEGQTAADGGADVRGIVCGAHNFEVGDKVVVTLPGSVLPGGFAIAARKTYGHISDGMIASVRELGIGEDHDGILVLSTLGLDPEVGTSAISLLGLDEQAVDVNVTPDRGYALSMRGLAREYSHATGAAFRDPALRNELAALAEQAVAPDAASIRVPVTVADELAVRDQTMCPVFAAFVLEGADPSRRTPQWMRTRLELAGIRSKSLLINITNYVCLELGQPIHGYDLAKLDGGIVVRRASAGERITTLDGKDRELSTEDIVIADNRGPIGIAGVMGGAETEISDTTTDLLIEAANFAQISIARSARRHKLPSEASRRFERGVDPRVAVAAAARVAELAIELAGARLVPAGTIVGEASELRTLSLRANAAAERMGIDYERDEIIRSLTAIGAQVEASNDETLQVTVPSWRPDLVDEVSLIEEIGRLGDFDRIPSVLPVAPSGRGLTREQSLRRQLANTLAAAGSVEVLSYPFTTLADNTLFGDASGEAHDHVKLANALDSETAWLRRSMLPGLIGVAHRNVSRGMTDLSIFEIGHVFLPREGAELGVSELPPVAVRPSDAELSALEQGLPEQPRYLGAMLVGDRVAKGPGQAAFGYDWVDALDLARLAAHAVATELVIAQGSHAAFHPGRTAELFVRQGDELVSVGFAGELHPEVSAERDLPGRVCAVEMNLDVLLEAGRREVVPGLIAGYPAATQDLSLVVKANVPAAEVQAAVAEGTGELLESISLVDDYRGQGLTDDEKSLTFALRFRAGDRTLTAAEASEAKEAGAALAQERFGATMRA</sequence>
<comment type="caution">
    <text evidence="15">Lacks conserved residue(s) required for the propagation of feature annotation.</text>
</comment>
<evidence type="ECO:0000256" key="5">
    <source>
        <dbReference type="ARBA" id="ARBA00022555"/>
    </source>
</evidence>
<evidence type="ECO:0000256" key="16">
    <source>
        <dbReference type="PROSITE-ProRule" id="PRU00209"/>
    </source>
</evidence>
<dbReference type="EMBL" id="JALXSQ010000009">
    <property type="protein sequence ID" value="MCT2042413.1"/>
    <property type="molecule type" value="Genomic_DNA"/>
</dbReference>
<dbReference type="Gene3D" id="3.50.40.10">
    <property type="entry name" value="Phenylalanyl-trna Synthetase, Chain B, domain 3"/>
    <property type="match status" value="1"/>
</dbReference>
<dbReference type="PROSITE" id="PS50886">
    <property type="entry name" value="TRBD"/>
    <property type="match status" value="1"/>
</dbReference>
<evidence type="ECO:0000256" key="15">
    <source>
        <dbReference type="HAMAP-Rule" id="MF_00283"/>
    </source>
</evidence>
<keyword evidence="10 15" id="KW-0460">Magnesium</keyword>
<evidence type="ECO:0000256" key="3">
    <source>
        <dbReference type="ARBA" id="ARBA00011209"/>
    </source>
</evidence>
<dbReference type="InterPro" id="IPR020825">
    <property type="entry name" value="Phe-tRNA_synthase-like_B3/B4"/>
</dbReference>
<gene>
    <name evidence="15 20" type="primary">pheT</name>
    <name evidence="20" type="ORF">M3D15_03555</name>
</gene>
<keyword evidence="12 15" id="KW-0648">Protein biosynthesis</keyword>
<evidence type="ECO:0000256" key="12">
    <source>
        <dbReference type="ARBA" id="ARBA00022917"/>
    </source>
</evidence>
<proteinExistence type="inferred from homology"/>
<organism evidence="20 21">
    <name type="scientific">Pseudoclavibacter albus</name>
    <dbReference type="NCBI Taxonomy" id="272241"/>
    <lineage>
        <taxon>Bacteria</taxon>
        <taxon>Bacillati</taxon>
        <taxon>Actinomycetota</taxon>
        <taxon>Actinomycetes</taxon>
        <taxon>Micrococcales</taxon>
        <taxon>Microbacteriaceae</taxon>
        <taxon>Pseudoclavibacter</taxon>
    </lineage>
</organism>
<dbReference type="SUPFAM" id="SSF56037">
    <property type="entry name" value="PheT/TilS domain"/>
    <property type="match status" value="1"/>
</dbReference>
<evidence type="ECO:0000256" key="13">
    <source>
        <dbReference type="ARBA" id="ARBA00023146"/>
    </source>
</evidence>
<dbReference type="Pfam" id="PF03484">
    <property type="entry name" value="B5"/>
    <property type="match status" value="1"/>
</dbReference>
<feature type="domain" description="FDX-ACB" evidence="18">
    <location>
        <begin position="761"/>
        <end position="854"/>
    </location>
</feature>
<keyword evidence="4 15" id="KW-0963">Cytoplasm</keyword>
<dbReference type="Pfam" id="PF17759">
    <property type="entry name" value="tRNA_synthFbeta"/>
    <property type="match status" value="1"/>
</dbReference>
<keyword evidence="5 16" id="KW-0820">tRNA-binding</keyword>
<feature type="domain" description="B5" evidence="19">
    <location>
        <begin position="430"/>
        <end position="506"/>
    </location>
</feature>
<comment type="subcellular location">
    <subcellularLocation>
        <location evidence="1 15">Cytoplasm</location>
    </subcellularLocation>
</comment>
<keyword evidence="8 15" id="KW-0547">Nucleotide-binding</keyword>
<keyword evidence="7 15" id="KW-0479">Metal-binding</keyword>
<dbReference type="PANTHER" id="PTHR10947">
    <property type="entry name" value="PHENYLALANYL-TRNA SYNTHETASE BETA CHAIN AND LEUCINE-RICH REPEAT-CONTAINING PROTEIN 47"/>
    <property type="match status" value="1"/>
</dbReference>
<keyword evidence="9 15" id="KW-0067">ATP-binding</keyword>
<dbReference type="Gene3D" id="2.40.50.140">
    <property type="entry name" value="Nucleic acid-binding proteins"/>
    <property type="match status" value="1"/>
</dbReference>
<accession>A0ABT2HVS9</accession>
<evidence type="ECO:0000259" key="19">
    <source>
        <dbReference type="PROSITE" id="PS51483"/>
    </source>
</evidence>
<dbReference type="SMART" id="SM00873">
    <property type="entry name" value="B3_4"/>
    <property type="match status" value="1"/>
</dbReference>
<dbReference type="InterPro" id="IPR012340">
    <property type="entry name" value="NA-bd_OB-fold"/>
</dbReference>
<dbReference type="Pfam" id="PF03147">
    <property type="entry name" value="FDX-ACB"/>
    <property type="match status" value="1"/>
</dbReference>
<dbReference type="InterPro" id="IPR033714">
    <property type="entry name" value="tRNA_bind_bactPheRS"/>
</dbReference>
<dbReference type="InterPro" id="IPR045864">
    <property type="entry name" value="aa-tRNA-synth_II/BPL/LPL"/>
</dbReference>
<dbReference type="Gene3D" id="3.30.56.10">
    <property type="match status" value="2"/>
</dbReference>
<dbReference type="Pfam" id="PF03483">
    <property type="entry name" value="B3_4"/>
    <property type="match status" value="1"/>
</dbReference>
<dbReference type="SMART" id="SM00896">
    <property type="entry name" value="FDX-ACB"/>
    <property type="match status" value="1"/>
</dbReference>
<evidence type="ECO:0000259" key="17">
    <source>
        <dbReference type="PROSITE" id="PS50886"/>
    </source>
</evidence>
<evidence type="ECO:0000259" key="18">
    <source>
        <dbReference type="PROSITE" id="PS51447"/>
    </source>
</evidence>
<evidence type="ECO:0000256" key="14">
    <source>
        <dbReference type="ARBA" id="ARBA00049255"/>
    </source>
</evidence>